<dbReference type="SUPFAM" id="SSF46689">
    <property type="entry name" value="Homeodomain-like"/>
    <property type="match status" value="1"/>
</dbReference>
<accession>A0A0K6HUA4</accession>
<evidence type="ECO:0000256" key="1">
    <source>
        <dbReference type="ARBA" id="ARBA00023015"/>
    </source>
</evidence>
<keyword evidence="2 4" id="KW-0238">DNA-binding</keyword>
<organism evidence="6 7">
    <name type="scientific">Pannonibacter indicus</name>
    <dbReference type="NCBI Taxonomy" id="466044"/>
    <lineage>
        <taxon>Bacteria</taxon>
        <taxon>Pseudomonadati</taxon>
        <taxon>Pseudomonadota</taxon>
        <taxon>Alphaproteobacteria</taxon>
        <taxon>Hyphomicrobiales</taxon>
        <taxon>Stappiaceae</taxon>
        <taxon>Pannonibacter</taxon>
    </lineage>
</organism>
<dbReference type="PANTHER" id="PTHR30055:SF234">
    <property type="entry name" value="HTH-TYPE TRANSCRIPTIONAL REGULATOR BETI"/>
    <property type="match status" value="1"/>
</dbReference>
<feature type="domain" description="HTH tetR-type" evidence="5">
    <location>
        <begin position="14"/>
        <end position="74"/>
    </location>
</feature>
<evidence type="ECO:0000313" key="7">
    <source>
        <dbReference type="Proteomes" id="UP000183900"/>
    </source>
</evidence>
<dbReference type="InterPro" id="IPR001647">
    <property type="entry name" value="HTH_TetR"/>
</dbReference>
<dbReference type="AlphaFoldDB" id="A0A0K6HUA4"/>
<dbReference type="GO" id="GO:0000976">
    <property type="term" value="F:transcription cis-regulatory region binding"/>
    <property type="evidence" value="ECO:0007669"/>
    <property type="project" value="TreeGrafter"/>
</dbReference>
<dbReference type="Gene3D" id="1.10.357.10">
    <property type="entry name" value="Tetracycline Repressor, domain 2"/>
    <property type="match status" value="1"/>
</dbReference>
<dbReference type="InterPro" id="IPR009057">
    <property type="entry name" value="Homeodomain-like_sf"/>
</dbReference>
<dbReference type="Pfam" id="PF00440">
    <property type="entry name" value="TetR_N"/>
    <property type="match status" value="1"/>
</dbReference>
<keyword evidence="1" id="KW-0805">Transcription regulation</keyword>
<dbReference type="Pfam" id="PF17937">
    <property type="entry name" value="TetR_C_28"/>
    <property type="match status" value="1"/>
</dbReference>
<evidence type="ECO:0000256" key="3">
    <source>
        <dbReference type="ARBA" id="ARBA00023163"/>
    </source>
</evidence>
<dbReference type="PRINTS" id="PR00455">
    <property type="entry name" value="HTHTETR"/>
</dbReference>
<dbReference type="InterPro" id="IPR050109">
    <property type="entry name" value="HTH-type_TetR-like_transc_reg"/>
</dbReference>
<evidence type="ECO:0000256" key="2">
    <source>
        <dbReference type="ARBA" id="ARBA00023125"/>
    </source>
</evidence>
<keyword evidence="3" id="KW-0804">Transcription</keyword>
<proteinExistence type="predicted"/>
<sequence>MTEVQQGSRQAKREATRERLIDAAVELVYAESARKLSLEAVAERAGVSKGGLLYHFKSKSDLLRAMVERHMAMVSKSVSEAFEETLRDNKPNALMRAYLIAVARDVCPLSEPPAGMLAAIAEEPELLAPVKAHHISLVREIRATCETPELAEVAFLAIEGVWQLMMFSVCPFSEEEILQRLDLLSELLANPPAAFTGNREQDAPRS</sequence>
<protein>
    <submittedName>
        <fullName evidence="6">Transcriptional regulator, TetR family</fullName>
    </submittedName>
</protein>
<evidence type="ECO:0000256" key="4">
    <source>
        <dbReference type="PROSITE-ProRule" id="PRU00335"/>
    </source>
</evidence>
<evidence type="ECO:0000313" key="6">
    <source>
        <dbReference type="EMBL" id="CUA94582.1"/>
    </source>
</evidence>
<keyword evidence="7" id="KW-1185">Reference proteome</keyword>
<dbReference type="PANTHER" id="PTHR30055">
    <property type="entry name" value="HTH-TYPE TRANSCRIPTIONAL REGULATOR RUTR"/>
    <property type="match status" value="1"/>
</dbReference>
<gene>
    <name evidence="6" type="ORF">Ga0061067_103231</name>
</gene>
<reference evidence="7" key="1">
    <citation type="submission" date="2015-08" db="EMBL/GenBank/DDBJ databases">
        <authorList>
            <person name="Varghese N."/>
        </authorList>
    </citation>
    <scope>NUCLEOTIDE SEQUENCE [LARGE SCALE GENOMIC DNA]</scope>
    <source>
        <strain evidence="7">DSM 23407</strain>
    </source>
</reference>
<feature type="DNA-binding region" description="H-T-H motif" evidence="4">
    <location>
        <begin position="37"/>
        <end position="56"/>
    </location>
</feature>
<evidence type="ECO:0000259" key="5">
    <source>
        <dbReference type="PROSITE" id="PS50977"/>
    </source>
</evidence>
<dbReference type="InterPro" id="IPR041479">
    <property type="entry name" value="TetR_CgmR_C"/>
</dbReference>
<dbReference type="RefSeq" id="WP_409840651.1">
    <property type="nucleotide sequence ID" value="NZ_JBKBKM010000001.1"/>
</dbReference>
<name>A0A0K6HUA4_9HYPH</name>
<dbReference type="EMBL" id="CYHE01000003">
    <property type="protein sequence ID" value="CUA94582.1"/>
    <property type="molecule type" value="Genomic_DNA"/>
</dbReference>
<dbReference type="Proteomes" id="UP000183900">
    <property type="component" value="Unassembled WGS sequence"/>
</dbReference>
<dbReference type="PROSITE" id="PS50977">
    <property type="entry name" value="HTH_TETR_2"/>
    <property type="match status" value="1"/>
</dbReference>
<dbReference type="GO" id="GO:0003700">
    <property type="term" value="F:DNA-binding transcription factor activity"/>
    <property type="evidence" value="ECO:0007669"/>
    <property type="project" value="TreeGrafter"/>
</dbReference>